<sequence length="376" mass="43087">MEDPIINLAMEVDTLKELLYKYHIEDDVTKRKKTDSGSGDQRFGWTEKIIAVQLTGLLLTSVGQGKGQSGMPSQNTAESIQIWFTRLALLVKLRQFSTAELESQPFRDFDKPDLYYQYYPALYPGRKGSMVPFSFRVLVAEIPQFVSQHQQSMTRLYALLATCQKIVSNFLRFGRIRERNQESPKNILKVLNRNLSAFKKRGYKICLLKASLILWKNRVNRVQYSIGNCLLAMKDYYQSIKVFQSLSKTDPLNWCQIESLVGRIYLQLGDLKSAQETFTGIEKMSEADDQSAKIQVLINKLSTISVCLLYMGKLKSALNLLESLVNDEPDKYLDESILFNLCTLCTSWNRLKAQTRNNSFWAWQPSAREMALTSAA</sequence>
<organism evidence="1 2">
    <name type="scientific">Stichopus japonicus</name>
    <name type="common">Sea cucumber</name>
    <dbReference type="NCBI Taxonomy" id="307972"/>
    <lineage>
        <taxon>Eukaryota</taxon>
        <taxon>Metazoa</taxon>
        <taxon>Echinodermata</taxon>
        <taxon>Eleutherozoa</taxon>
        <taxon>Echinozoa</taxon>
        <taxon>Holothuroidea</taxon>
        <taxon>Aspidochirotacea</taxon>
        <taxon>Aspidochirotida</taxon>
        <taxon>Stichopodidae</taxon>
        <taxon>Apostichopus</taxon>
    </lineage>
</organism>
<dbReference type="OrthoDB" id="428342at2759"/>
<comment type="caution">
    <text evidence="1">The sequence shown here is derived from an EMBL/GenBank/DDBJ whole genome shotgun (WGS) entry which is preliminary data.</text>
</comment>
<reference evidence="1 2" key="1">
    <citation type="journal article" date="2017" name="PLoS Biol.">
        <title>The sea cucumber genome provides insights into morphological evolution and visceral regeneration.</title>
        <authorList>
            <person name="Zhang X."/>
            <person name="Sun L."/>
            <person name="Yuan J."/>
            <person name="Sun Y."/>
            <person name="Gao Y."/>
            <person name="Zhang L."/>
            <person name="Li S."/>
            <person name="Dai H."/>
            <person name="Hamel J.F."/>
            <person name="Liu C."/>
            <person name="Yu Y."/>
            <person name="Liu S."/>
            <person name="Lin W."/>
            <person name="Guo K."/>
            <person name="Jin S."/>
            <person name="Xu P."/>
            <person name="Storey K.B."/>
            <person name="Huan P."/>
            <person name="Zhang T."/>
            <person name="Zhou Y."/>
            <person name="Zhang J."/>
            <person name="Lin C."/>
            <person name="Li X."/>
            <person name="Xing L."/>
            <person name="Huo D."/>
            <person name="Sun M."/>
            <person name="Wang L."/>
            <person name="Mercier A."/>
            <person name="Li F."/>
            <person name="Yang H."/>
            <person name="Xiang J."/>
        </authorList>
    </citation>
    <scope>NUCLEOTIDE SEQUENCE [LARGE SCALE GENOMIC DNA]</scope>
    <source>
        <strain evidence="1">Shaxun</strain>
        <tissue evidence="1">Muscle</tissue>
    </source>
</reference>
<evidence type="ECO:0000313" key="1">
    <source>
        <dbReference type="EMBL" id="PIK59898.1"/>
    </source>
</evidence>
<dbReference type="PANTHER" id="PTHR21581:SF6">
    <property type="entry name" value="TRAFFICKING PROTEIN PARTICLE COMPLEX SUBUNIT 12"/>
    <property type="match status" value="1"/>
</dbReference>
<accession>A0A2G8LI10</accession>
<evidence type="ECO:0000313" key="2">
    <source>
        <dbReference type="Proteomes" id="UP000230750"/>
    </source>
</evidence>
<dbReference type="Proteomes" id="UP000230750">
    <property type="component" value="Unassembled WGS sequence"/>
</dbReference>
<dbReference type="SUPFAM" id="SSF48452">
    <property type="entry name" value="TPR-like"/>
    <property type="match status" value="1"/>
</dbReference>
<name>A0A2G8LI10_STIJA</name>
<dbReference type="PANTHER" id="PTHR21581">
    <property type="entry name" value="D-ALANYL-D-ALANINE CARBOXYPEPTIDASE"/>
    <property type="match status" value="1"/>
</dbReference>
<dbReference type="InterPro" id="IPR011990">
    <property type="entry name" value="TPR-like_helical_dom_sf"/>
</dbReference>
<dbReference type="Gene3D" id="1.25.40.10">
    <property type="entry name" value="Tetratricopeptide repeat domain"/>
    <property type="match status" value="1"/>
</dbReference>
<gene>
    <name evidence="1" type="ORF">BSL78_03194</name>
</gene>
<dbReference type="STRING" id="307972.A0A2G8LI10"/>
<dbReference type="EMBL" id="MRZV01000071">
    <property type="protein sequence ID" value="PIK59898.1"/>
    <property type="molecule type" value="Genomic_DNA"/>
</dbReference>
<dbReference type="AlphaFoldDB" id="A0A2G8LI10"/>
<protein>
    <submittedName>
        <fullName evidence="1">Putative trafficking protein particle complex subunit 12</fullName>
    </submittedName>
</protein>
<dbReference type="GO" id="GO:0005794">
    <property type="term" value="C:Golgi apparatus"/>
    <property type="evidence" value="ECO:0007669"/>
    <property type="project" value="TreeGrafter"/>
</dbReference>
<keyword evidence="2" id="KW-1185">Reference proteome</keyword>
<proteinExistence type="predicted"/>
<dbReference type="GO" id="GO:0030008">
    <property type="term" value="C:TRAPP complex"/>
    <property type="evidence" value="ECO:0007669"/>
    <property type="project" value="TreeGrafter"/>
</dbReference>